<dbReference type="eggNOG" id="ENOG503144A">
    <property type="taxonomic scope" value="Bacteria"/>
</dbReference>
<dbReference type="EMBL" id="AIMA01000020">
    <property type="protein sequence ID" value="EJF88533.1"/>
    <property type="molecule type" value="Genomic_DNA"/>
</dbReference>
<evidence type="ECO:0000256" key="2">
    <source>
        <dbReference type="SAM" id="SignalP"/>
    </source>
</evidence>
<dbReference type="InterPro" id="IPR011050">
    <property type="entry name" value="Pectin_lyase_fold/virulence"/>
</dbReference>
<comment type="caution">
    <text evidence="3">The sequence shown here is derived from an EMBL/GenBank/DDBJ whole genome shotgun (WGS) entry which is preliminary data.</text>
</comment>
<evidence type="ECO:0008006" key="5">
    <source>
        <dbReference type="Google" id="ProtNLM"/>
    </source>
</evidence>
<feature type="region of interest" description="Disordered" evidence="1">
    <location>
        <begin position="44"/>
        <end position="102"/>
    </location>
</feature>
<protein>
    <recommendedName>
        <fullName evidence="5">Right handed beta helix domain-containing protein</fullName>
    </recommendedName>
</protein>
<feature type="non-terminal residue" evidence="3">
    <location>
        <position position="292"/>
    </location>
</feature>
<organism evidence="3 4">
    <name type="scientific">Bartonella melophagi K-2C</name>
    <dbReference type="NCBI Taxonomy" id="1094557"/>
    <lineage>
        <taxon>Bacteria</taxon>
        <taxon>Pseudomonadati</taxon>
        <taxon>Pseudomonadota</taxon>
        <taxon>Alphaproteobacteria</taxon>
        <taxon>Hyphomicrobiales</taxon>
        <taxon>Bartonellaceae</taxon>
        <taxon>Bartonella</taxon>
    </lineage>
</organism>
<dbReference type="RefSeq" id="WP_007477820.1">
    <property type="nucleotide sequence ID" value="NZ_JH725084.1"/>
</dbReference>
<feature type="compositionally biased region" description="Low complexity" evidence="1">
    <location>
        <begin position="44"/>
        <end position="54"/>
    </location>
</feature>
<accession>J0ZJQ1</accession>
<dbReference type="AlphaFoldDB" id="J0ZJQ1"/>
<reference evidence="3 4" key="1">
    <citation type="submission" date="2012-03" db="EMBL/GenBank/DDBJ databases">
        <title>The Genome Sequence of Bartonella melophagi K-2C.</title>
        <authorList>
            <consortium name="The Broad Institute Genome Sequencing Platform"/>
            <consortium name="The Broad Institute Genome Sequencing Center for Infectious Disease"/>
            <person name="Feldgarden M."/>
            <person name="Kirby J."/>
            <person name="Kosoy M."/>
            <person name="Birtles R."/>
            <person name="Probert W.S."/>
            <person name="Chiaraviglio L."/>
            <person name="Young S.K."/>
            <person name="Zeng Q."/>
            <person name="Gargeya S."/>
            <person name="Fitzgerald M."/>
            <person name="Haas B."/>
            <person name="Abouelleil A."/>
            <person name="Alvarado L."/>
            <person name="Arachchi H.M."/>
            <person name="Berlin A."/>
            <person name="Chapman S.B."/>
            <person name="Gearin G."/>
            <person name="Goldberg J."/>
            <person name="Griggs A."/>
            <person name="Gujja S."/>
            <person name="Hansen M."/>
            <person name="Heiman D."/>
            <person name="Howarth C."/>
            <person name="Larimer J."/>
            <person name="Lui A."/>
            <person name="MacDonald P.J.P."/>
            <person name="McCowen C."/>
            <person name="Montmayeur A."/>
            <person name="Murphy C."/>
            <person name="Neiman D."/>
            <person name="Pearson M."/>
            <person name="Priest M."/>
            <person name="Roberts A."/>
            <person name="Saif S."/>
            <person name="Shea T."/>
            <person name="Sisk P."/>
            <person name="Stolte C."/>
            <person name="Sykes S."/>
            <person name="Wortman J."/>
            <person name="Nusbaum C."/>
            <person name="Birren B."/>
        </authorList>
    </citation>
    <scope>NUCLEOTIDE SEQUENCE [LARGE SCALE GENOMIC DNA]</scope>
    <source>
        <strain evidence="3 4">K-2C</strain>
    </source>
</reference>
<feature type="compositionally biased region" description="Basic and acidic residues" evidence="1">
    <location>
        <begin position="55"/>
        <end position="71"/>
    </location>
</feature>
<dbReference type="SUPFAM" id="SSF51126">
    <property type="entry name" value="Pectin lyase-like"/>
    <property type="match status" value="1"/>
</dbReference>
<dbReference type="HOGENOM" id="CLU_048391_0_0_5"/>
<evidence type="ECO:0000256" key="1">
    <source>
        <dbReference type="SAM" id="MobiDB-lite"/>
    </source>
</evidence>
<keyword evidence="4" id="KW-1185">Reference proteome</keyword>
<feature type="signal peptide" evidence="2">
    <location>
        <begin position="1"/>
        <end position="22"/>
    </location>
</feature>
<dbReference type="InterPro" id="IPR012332">
    <property type="entry name" value="Autotransporter_pectin_lyase_C"/>
</dbReference>
<evidence type="ECO:0000313" key="4">
    <source>
        <dbReference type="Proteomes" id="UP000009017"/>
    </source>
</evidence>
<dbReference type="Proteomes" id="UP000009017">
    <property type="component" value="Unassembled WGS sequence"/>
</dbReference>
<keyword evidence="2" id="KW-0732">Signal</keyword>
<gene>
    <name evidence="3" type="ORF">ME3_01085</name>
</gene>
<name>J0ZJQ1_9HYPH</name>
<sequence length="292" mass="29319">MVMRRVLRHHVCLCVLSTAVLASLALLTDQNKVYAGLNCKGVANPSGNGSSSDNNKGRIECDGKSNGRGDGKGQLSGKRTIDMSETGGKGTSNSGHPAVKVHGRGTNITISSELKITDSGSNNNPAIQVENGGVLTVNNVTMTDVHKGIEVSGGGSSVTVVKGSIEVRNGGGAVIEVRDGGDVTLNRGVKVSGGGDNTGIEVNGTGGTVTLVGTNFSKVKTGIVFKGTGTANVVGVGATINLASGGTGIKMEGDGRANATVMNMAFMGNRTATGAEVTSGTLTVNTVTMTNV</sequence>
<evidence type="ECO:0000313" key="3">
    <source>
        <dbReference type="EMBL" id="EJF88533.1"/>
    </source>
</evidence>
<feature type="chain" id="PRO_5003741487" description="Right handed beta helix domain-containing protein" evidence="2">
    <location>
        <begin position="23"/>
        <end position="292"/>
    </location>
</feature>
<dbReference type="Gene3D" id="2.160.20.20">
    <property type="match status" value="1"/>
</dbReference>
<proteinExistence type="predicted"/>